<keyword evidence="2" id="KW-1185">Reference proteome</keyword>
<feature type="non-terminal residue" evidence="1">
    <location>
        <position position="1"/>
    </location>
</feature>
<reference evidence="1" key="1">
    <citation type="submission" date="2020-11" db="EMBL/GenBank/DDBJ databases">
        <authorList>
            <consortium name="DOE Joint Genome Institute"/>
            <person name="Ahrendt S."/>
            <person name="Riley R."/>
            <person name="Andreopoulos W."/>
            <person name="Labutti K."/>
            <person name="Pangilinan J."/>
            <person name="Ruiz-Duenas F.J."/>
            <person name="Barrasa J.M."/>
            <person name="Sanchez-Garcia M."/>
            <person name="Camarero S."/>
            <person name="Miyauchi S."/>
            <person name="Serrano A."/>
            <person name="Linde D."/>
            <person name="Babiker R."/>
            <person name="Drula E."/>
            <person name="Ayuso-Fernandez I."/>
            <person name="Pacheco R."/>
            <person name="Padilla G."/>
            <person name="Ferreira P."/>
            <person name="Barriuso J."/>
            <person name="Kellner H."/>
            <person name="Castanera R."/>
            <person name="Alfaro M."/>
            <person name="Ramirez L."/>
            <person name="Pisabarro A.G."/>
            <person name="Kuo A."/>
            <person name="Tritt A."/>
            <person name="Lipzen A."/>
            <person name="He G."/>
            <person name="Yan M."/>
            <person name="Ng V."/>
            <person name="Cullen D."/>
            <person name="Martin F."/>
            <person name="Rosso M.-N."/>
            <person name="Henrissat B."/>
            <person name="Hibbett D."/>
            <person name="Martinez A.T."/>
            <person name="Grigoriev I.V."/>
        </authorList>
    </citation>
    <scope>NUCLEOTIDE SEQUENCE</scope>
    <source>
        <strain evidence="1">AH 40177</strain>
    </source>
</reference>
<dbReference type="Proteomes" id="UP000772434">
    <property type="component" value="Unassembled WGS sequence"/>
</dbReference>
<dbReference type="AlphaFoldDB" id="A0A9P5P6F5"/>
<proteinExistence type="predicted"/>
<dbReference type="OrthoDB" id="2161379at2759"/>
<evidence type="ECO:0000313" key="2">
    <source>
        <dbReference type="Proteomes" id="UP000772434"/>
    </source>
</evidence>
<sequence>PFSVLTPGMADSHLWLGLCGQKGLGKDKMKRSKKWNRLSDEEKQVYVKVAEGLLWQCISFSTPTILTISTLMGSIIQWGISNKLSAEDTVKEVGKKALGLDKVNALVSNDTKIAIAGFAKDGKGIIKIWDESV</sequence>
<dbReference type="CDD" id="cd00084">
    <property type="entry name" value="HMG-box_SF"/>
    <property type="match status" value="1"/>
</dbReference>
<comment type="caution">
    <text evidence="1">The sequence shown here is derived from an EMBL/GenBank/DDBJ whole genome shotgun (WGS) entry which is preliminary data.</text>
</comment>
<protein>
    <submittedName>
        <fullName evidence="1">Uncharacterized protein</fullName>
    </submittedName>
</protein>
<name>A0A9P5P6F5_9AGAR</name>
<dbReference type="EMBL" id="JADNRY010000457">
    <property type="protein sequence ID" value="KAF9052167.1"/>
    <property type="molecule type" value="Genomic_DNA"/>
</dbReference>
<gene>
    <name evidence="1" type="ORF">BDP27DRAFT_1203320</name>
</gene>
<organism evidence="1 2">
    <name type="scientific">Rhodocollybia butyracea</name>
    <dbReference type="NCBI Taxonomy" id="206335"/>
    <lineage>
        <taxon>Eukaryota</taxon>
        <taxon>Fungi</taxon>
        <taxon>Dikarya</taxon>
        <taxon>Basidiomycota</taxon>
        <taxon>Agaricomycotina</taxon>
        <taxon>Agaricomycetes</taxon>
        <taxon>Agaricomycetidae</taxon>
        <taxon>Agaricales</taxon>
        <taxon>Marasmiineae</taxon>
        <taxon>Omphalotaceae</taxon>
        <taxon>Rhodocollybia</taxon>
    </lineage>
</organism>
<accession>A0A9P5P6F5</accession>
<evidence type="ECO:0000313" key="1">
    <source>
        <dbReference type="EMBL" id="KAF9052167.1"/>
    </source>
</evidence>
<feature type="non-terminal residue" evidence="1">
    <location>
        <position position="133"/>
    </location>
</feature>